<dbReference type="EMBL" id="AZHF01000001">
    <property type="protein sequence ID" value="OAA82215.1"/>
    <property type="molecule type" value="Genomic_DNA"/>
</dbReference>
<feature type="region of interest" description="Disordered" evidence="1">
    <location>
        <begin position="280"/>
        <end position="595"/>
    </location>
</feature>
<dbReference type="AlphaFoldDB" id="A0A169YIY1"/>
<feature type="compositionally biased region" description="Polar residues" evidence="1">
    <location>
        <begin position="511"/>
        <end position="526"/>
    </location>
</feature>
<feature type="compositionally biased region" description="Low complexity" evidence="1">
    <location>
        <begin position="543"/>
        <end position="557"/>
    </location>
</feature>
<comment type="caution">
    <text evidence="2">The sequence shown here is derived from an EMBL/GenBank/DDBJ whole genome shotgun (WGS) entry which is preliminary data.</text>
</comment>
<reference evidence="2 3" key="1">
    <citation type="journal article" date="2016" name="Genome Biol. Evol.">
        <title>Divergent and convergent evolution of fungal pathogenicity.</title>
        <authorList>
            <person name="Shang Y."/>
            <person name="Xiao G."/>
            <person name="Zheng P."/>
            <person name="Cen K."/>
            <person name="Zhan S."/>
            <person name="Wang C."/>
        </authorList>
    </citation>
    <scope>NUCLEOTIDE SEQUENCE [LARGE SCALE GENOMIC DNA]</scope>
    <source>
        <strain evidence="2 3">RCEF 1005</strain>
    </source>
</reference>
<feature type="compositionally biased region" description="Polar residues" evidence="1">
    <location>
        <begin position="583"/>
        <end position="595"/>
    </location>
</feature>
<dbReference type="GO" id="GO:0005634">
    <property type="term" value="C:nucleus"/>
    <property type="evidence" value="ECO:0007669"/>
    <property type="project" value="TreeGrafter"/>
</dbReference>
<feature type="compositionally biased region" description="Polar residues" evidence="1">
    <location>
        <begin position="476"/>
        <end position="503"/>
    </location>
</feature>
<dbReference type="PANTHER" id="PTHR21099">
    <property type="entry name" value="RAD201"/>
    <property type="match status" value="1"/>
</dbReference>
<keyword evidence="3" id="KW-1185">Reference proteome</keyword>
<evidence type="ECO:0000256" key="1">
    <source>
        <dbReference type="SAM" id="MobiDB-lite"/>
    </source>
</evidence>
<evidence type="ECO:0000313" key="2">
    <source>
        <dbReference type="EMBL" id="OAA82215.1"/>
    </source>
</evidence>
<dbReference type="STRING" id="1081108.A0A169YIY1"/>
<feature type="compositionally biased region" description="Low complexity" evidence="1">
    <location>
        <begin position="564"/>
        <end position="576"/>
    </location>
</feature>
<name>A0A169YIY1_CORDF</name>
<sequence>METSSTHEYEIKLLNTPTNETDPFRLIECENSHSPFLTINLRRTNDDSVQILSAGHLQIWKYEHSTGGGAQSSNRFGALGGGGGGNGSQFQRDLDKYYIKLDALEADLTTETPTWILSAYAPGREAPDQLFGGPMREQSFEEMRLHYMKGKTEGNEQKALAEAGELYQNAQAQMQAAARNVSEAAKYVIDGENRHPNRTDVCQQGTQGAPFGEFLVGRRPKSIAPEQPAAANPFGSNSNTAAAAAAPANPFASNSSTTNASSPFGAAVAANATPTTSAFGQASALGQKPNPFGAPAFGQPAQPAAGFGQPSRPSAFGQPAPPSQPSAFGQSAQPAQPSAFGQPSQPTSSAFGQPSALGAKPSPFGAPAFGQSAQPATGGPQPSAFGQPSQLGAKPNPFGGNANAGPSPFAAASNASEKPANPFGGNSNAGPSAFATTSNTTEKAANPFGGNSNAGPSPFATASSSNAQPANPFGAPSTNNQANQPAPSPFASQTPAQNKTASPFGQPAAAPSSNPFGSGGASTTPAGNPFATGGQQTGGGGAAPNPFAAAQPNAQAPSNPFGSAPAKPAQPAAPAGNPYPPGSSKQHPSAESYINKNMDGTLAAFKGKAVTYNEDSPGIRAFDGTWTRIWFPNGAPNYYKDTELPLDKYDDKTKAQWQQFEQTGQFADGLMPSLPPPRECTTWDF</sequence>
<gene>
    <name evidence="2" type="ORF">LEL_01760</name>
</gene>
<evidence type="ECO:0000313" key="3">
    <source>
        <dbReference type="Proteomes" id="UP000076881"/>
    </source>
</evidence>
<dbReference type="PANTHER" id="PTHR21099:SF2">
    <property type="entry name" value="SI:CH211-113E8.11"/>
    <property type="match status" value="1"/>
</dbReference>
<dbReference type="CDD" id="cd23954">
    <property type="entry name" value="AMO1_CTD"/>
    <property type="match status" value="1"/>
</dbReference>
<proteinExistence type="predicted"/>
<organism evidence="2 3">
    <name type="scientific">Akanthomyces lecanii RCEF 1005</name>
    <dbReference type="NCBI Taxonomy" id="1081108"/>
    <lineage>
        <taxon>Eukaryota</taxon>
        <taxon>Fungi</taxon>
        <taxon>Dikarya</taxon>
        <taxon>Ascomycota</taxon>
        <taxon>Pezizomycotina</taxon>
        <taxon>Sordariomycetes</taxon>
        <taxon>Hypocreomycetidae</taxon>
        <taxon>Hypocreales</taxon>
        <taxon>Cordycipitaceae</taxon>
        <taxon>Akanthomyces</taxon>
        <taxon>Cordyceps confragosa</taxon>
    </lineage>
</organism>
<protein>
    <submittedName>
        <fullName evidence="2">CCCH zinc finger domain protein</fullName>
    </submittedName>
</protein>
<feature type="compositionally biased region" description="Polar residues" evidence="1">
    <location>
        <begin position="325"/>
        <end position="352"/>
    </location>
</feature>
<accession>A0A169YIY1</accession>
<feature type="region of interest" description="Disordered" evidence="1">
    <location>
        <begin position="192"/>
        <end position="213"/>
    </location>
</feature>
<feature type="compositionally biased region" description="Polar residues" evidence="1">
    <location>
        <begin position="424"/>
        <end position="469"/>
    </location>
</feature>
<feature type="compositionally biased region" description="Low complexity" evidence="1">
    <location>
        <begin position="291"/>
        <end position="310"/>
    </location>
</feature>
<dbReference type="Proteomes" id="UP000076881">
    <property type="component" value="Unassembled WGS sequence"/>
</dbReference>
<dbReference type="OrthoDB" id="20729at2759"/>
<feature type="region of interest" description="Disordered" evidence="1">
    <location>
        <begin position="664"/>
        <end position="685"/>
    </location>
</feature>